<proteinExistence type="predicted"/>
<protein>
    <submittedName>
        <fullName evidence="1">Uncharacterized protein</fullName>
    </submittedName>
</protein>
<gene>
    <name evidence="1" type="ORF">Back2_10670</name>
</gene>
<dbReference type="KEGG" id="nbe:Back2_10670"/>
<dbReference type="Proteomes" id="UP000271573">
    <property type="component" value="Chromosome"/>
</dbReference>
<evidence type="ECO:0000313" key="2">
    <source>
        <dbReference type="Proteomes" id="UP000271573"/>
    </source>
</evidence>
<accession>A0A3G9ICU4</accession>
<sequence>MHDQSTADRRGLLAALFAAVVTARETERTQRHQAATLANSTALSQARESTLRALLAYAAAIEALNWPVPREILADIRMHQGIRAYKAAP</sequence>
<organism evidence="1 2">
    <name type="scientific">Nocardioides baekrokdamisoli</name>
    <dbReference type="NCBI Taxonomy" id="1804624"/>
    <lineage>
        <taxon>Bacteria</taxon>
        <taxon>Bacillati</taxon>
        <taxon>Actinomycetota</taxon>
        <taxon>Actinomycetes</taxon>
        <taxon>Propionibacteriales</taxon>
        <taxon>Nocardioidaceae</taxon>
        <taxon>Nocardioides</taxon>
    </lineage>
</organism>
<keyword evidence="2" id="KW-1185">Reference proteome</keyword>
<dbReference type="EMBL" id="AP019307">
    <property type="protein sequence ID" value="BBH16780.1"/>
    <property type="molecule type" value="Genomic_DNA"/>
</dbReference>
<evidence type="ECO:0000313" key="1">
    <source>
        <dbReference type="EMBL" id="BBH16780.1"/>
    </source>
</evidence>
<dbReference type="AlphaFoldDB" id="A0A3G9ICU4"/>
<reference evidence="1 2" key="1">
    <citation type="submission" date="2018-11" db="EMBL/GenBank/DDBJ databases">
        <title>Complete genome sequence of Nocardioides baekrokdamisoli strain KCTC 39748.</title>
        <authorList>
            <person name="Kang S.W."/>
            <person name="Lee K.C."/>
            <person name="Kim K.K."/>
            <person name="Kim J.S."/>
            <person name="Kim D.S."/>
            <person name="Ko S.H."/>
            <person name="Yang S.H."/>
            <person name="Shin Y.K."/>
            <person name="Lee J.S."/>
        </authorList>
    </citation>
    <scope>NUCLEOTIDE SEQUENCE [LARGE SCALE GENOMIC DNA]</scope>
    <source>
        <strain evidence="1 2">KCTC 39748</strain>
    </source>
</reference>
<dbReference type="RefSeq" id="WP_125567425.1">
    <property type="nucleotide sequence ID" value="NZ_AP019307.1"/>
</dbReference>
<name>A0A3G9ICU4_9ACTN</name>